<comment type="caution">
    <text evidence="1">The sequence shown here is derived from an EMBL/GenBank/DDBJ whole genome shotgun (WGS) entry which is preliminary data.</text>
</comment>
<proteinExistence type="predicted"/>
<sequence>MEHKHGRERARSVRKHEDAGAPCEFRRAGTDERGQVDVDSSRIRIPQRLRRRTARGDLALERVVRDASRREIELPVHARLVERRGGPWRKRRRRDRGFRPASRVEKRETRKRFLHEFMVGRVKDGKVHGRDADVIVVVAGRGILVLRFGFRAEALVTFIERMEIAGRGEGAVDDRRGRATVARIEHRGAIELALLAKQLHEHGLGRLALIHERLRAHFQSSNLLGRDVIRCQEARHDTKRERIHVLAVPRHGHAKLAEPERILAPTHAIQRLELVLGDVRRGEVHVHGEDADMPRTSARRHAGERGIFEQWAR</sequence>
<protein>
    <submittedName>
        <fullName evidence="1">Uncharacterized protein</fullName>
    </submittedName>
</protein>
<organism evidence="1 2">
    <name type="scientific">Peronosclerospora sorghi</name>
    <dbReference type="NCBI Taxonomy" id="230839"/>
    <lineage>
        <taxon>Eukaryota</taxon>
        <taxon>Sar</taxon>
        <taxon>Stramenopiles</taxon>
        <taxon>Oomycota</taxon>
        <taxon>Peronosporomycetes</taxon>
        <taxon>Peronosporales</taxon>
        <taxon>Peronosporaceae</taxon>
        <taxon>Peronosclerospora</taxon>
    </lineage>
</organism>
<gene>
    <name evidence="1" type="ORF">PsorP6_007293</name>
</gene>
<accession>A0ACC0W791</accession>
<name>A0ACC0W791_9STRA</name>
<dbReference type="EMBL" id="CM047582">
    <property type="protein sequence ID" value="KAI9914634.1"/>
    <property type="molecule type" value="Genomic_DNA"/>
</dbReference>
<keyword evidence="2" id="KW-1185">Reference proteome</keyword>
<dbReference type="Proteomes" id="UP001163321">
    <property type="component" value="Chromosome 3"/>
</dbReference>
<evidence type="ECO:0000313" key="2">
    <source>
        <dbReference type="Proteomes" id="UP001163321"/>
    </source>
</evidence>
<evidence type="ECO:0000313" key="1">
    <source>
        <dbReference type="EMBL" id="KAI9914634.1"/>
    </source>
</evidence>
<reference evidence="1 2" key="1">
    <citation type="journal article" date="2022" name="bioRxiv">
        <title>The genome of the oomycete Peronosclerospora sorghi, a cosmopolitan pathogen of maize and sorghum, is inflated with dispersed pseudogenes.</title>
        <authorList>
            <person name="Fletcher K."/>
            <person name="Martin F."/>
            <person name="Isakeit T."/>
            <person name="Cavanaugh K."/>
            <person name="Magill C."/>
            <person name="Michelmore R."/>
        </authorList>
    </citation>
    <scope>NUCLEOTIDE SEQUENCE [LARGE SCALE GENOMIC DNA]</scope>
    <source>
        <strain evidence="1">P6</strain>
    </source>
</reference>